<dbReference type="AlphaFoldDB" id="A0ABD3PKB9"/>
<dbReference type="EMBL" id="JABMIG020000168">
    <property type="protein sequence ID" value="KAL3787816.1"/>
    <property type="molecule type" value="Genomic_DNA"/>
</dbReference>
<feature type="compositionally biased region" description="Polar residues" evidence="1">
    <location>
        <begin position="138"/>
        <end position="151"/>
    </location>
</feature>
<evidence type="ECO:0000256" key="1">
    <source>
        <dbReference type="SAM" id="MobiDB-lite"/>
    </source>
</evidence>
<dbReference type="InterPro" id="IPR032675">
    <property type="entry name" value="LRR_dom_sf"/>
</dbReference>
<dbReference type="Pfam" id="PF13855">
    <property type="entry name" value="LRR_8"/>
    <property type="match status" value="1"/>
</dbReference>
<keyword evidence="3" id="KW-1185">Reference proteome</keyword>
<accession>A0ABD3PKB9</accession>
<protein>
    <submittedName>
        <fullName evidence="2">Uncharacterized protein</fullName>
    </submittedName>
</protein>
<dbReference type="PANTHER" id="PTHR36960:SF1">
    <property type="entry name" value="SI:DKEY-32E6.3"/>
    <property type="match status" value="1"/>
</dbReference>
<comment type="caution">
    <text evidence="2">The sequence shown here is derived from an EMBL/GenBank/DDBJ whole genome shotgun (WGS) entry which is preliminary data.</text>
</comment>
<evidence type="ECO:0000313" key="2">
    <source>
        <dbReference type="EMBL" id="KAL3787816.1"/>
    </source>
</evidence>
<dbReference type="InterPro" id="IPR001611">
    <property type="entry name" value="Leu-rich_rpt"/>
</dbReference>
<sequence length="958" mass="107829">MSAATTSHSDNGHDNHVDAASFSLLPKMYSTVEEVENDRRRQHKHFPLSEPLPSCTAANAVTTSHNESIATNDAIQHLTGRLPHLFLHFDVNETILIGDPAGGDTVTECLNKIIAKSAFVSMAVPEVDAKHHDHGRGENSTGDDSIGSKATNGGAGIQRTPSSGNIDSSSTHHFKPTHWWNGQPLAISSLDHNPARSPPPLYTGWEWPPRTCPYYRTAYKPLAKKFTETEHGIVYRPLYQELCAKLGLDQHECEDDTIRNEKEENDVFANFVPAFFHALQHYFPSKSSFSNTTPTQVHCDNDNDERYLPPPTKVTLVLRTFGTDLPRVAKCISEFARGNHPSYPEYFNPDLILDDDSLFCSSWTYRDRNGNPVNKDYDGEKELIYELHSTTNHDVGDHSRNRQSTGDYCGDDQVLDYLQTKTIVGIQDCYPFWRDQNHAPWAGKPVWARTDTNSVSSRHNHHHILLDDNIHNDPKDGAGGIRVPMDIQGVDGVTKHTSYDSLHGKEVLDMQGKHLIRVPTVRPLLEDDYFIRQIEAARWKLFNGDKLLETNLVNDELVLSDKNLSDEDFHHSMEWPSTLRSIDLSRNSLKNIPKQIFSLATLTCLDVSRNSLQGLPPEIKHLHNVVQLIALSNHLRLRQLPLDELSSLQHLRLLDLRYNKKLKQSALDTLKEVILPKNLQLDILCTIPLQERCAETKFSACDRDAALLQSQLEPLSTPQLCKRLERTFGISLDKESDHAHNRECIMKTLWNATTSTDLVRKELGIPVSTKRQAALLAELEAINWPRTTRERPKIRAEYYMILQKPGSGKADSVRTKKETAKLMKYKRLFDLAVDTLAEVDPEFADRFTALAVTKNFVGSPHIDTLNVGPFYGMSLGEFSGGGTIAVECSPLLVAEIETKGRLGKVDGRFPHWVTPYVGNRYSLIYYVTSGIVEPQTTAIFPPTSGVHNNWIPPPTFVP</sequence>
<dbReference type="Proteomes" id="UP001516023">
    <property type="component" value="Unassembled WGS sequence"/>
</dbReference>
<feature type="region of interest" description="Disordered" evidence="1">
    <location>
        <begin position="129"/>
        <end position="172"/>
    </location>
</feature>
<reference evidence="2 3" key="1">
    <citation type="journal article" date="2020" name="G3 (Bethesda)">
        <title>Improved Reference Genome for Cyclotella cryptica CCMP332, a Model for Cell Wall Morphogenesis, Salinity Adaptation, and Lipid Production in Diatoms (Bacillariophyta).</title>
        <authorList>
            <person name="Roberts W.R."/>
            <person name="Downey K.M."/>
            <person name="Ruck E.C."/>
            <person name="Traller J.C."/>
            <person name="Alverson A.J."/>
        </authorList>
    </citation>
    <scope>NUCLEOTIDE SEQUENCE [LARGE SCALE GENOMIC DNA]</scope>
    <source>
        <strain evidence="2 3">CCMP332</strain>
    </source>
</reference>
<feature type="compositionally biased region" description="Polar residues" evidence="1">
    <location>
        <begin position="159"/>
        <end position="171"/>
    </location>
</feature>
<name>A0ABD3PKB9_9STRA</name>
<evidence type="ECO:0000313" key="3">
    <source>
        <dbReference type="Proteomes" id="UP001516023"/>
    </source>
</evidence>
<dbReference type="PANTHER" id="PTHR36960">
    <property type="entry name" value="SI:DKEY-32E6.3"/>
    <property type="match status" value="1"/>
</dbReference>
<dbReference type="PROSITE" id="PS51450">
    <property type="entry name" value="LRR"/>
    <property type="match status" value="1"/>
</dbReference>
<proteinExistence type="predicted"/>
<gene>
    <name evidence="2" type="ORF">HJC23_003565</name>
</gene>
<dbReference type="SUPFAM" id="SSF52058">
    <property type="entry name" value="L domain-like"/>
    <property type="match status" value="1"/>
</dbReference>
<organism evidence="2 3">
    <name type="scientific">Cyclotella cryptica</name>
    <dbReference type="NCBI Taxonomy" id="29204"/>
    <lineage>
        <taxon>Eukaryota</taxon>
        <taxon>Sar</taxon>
        <taxon>Stramenopiles</taxon>
        <taxon>Ochrophyta</taxon>
        <taxon>Bacillariophyta</taxon>
        <taxon>Coscinodiscophyceae</taxon>
        <taxon>Thalassiosirophycidae</taxon>
        <taxon>Stephanodiscales</taxon>
        <taxon>Stephanodiscaceae</taxon>
        <taxon>Cyclotella</taxon>
    </lineage>
</organism>
<dbReference type="Gene3D" id="3.80.10.10">
    <property type="entry name" value="Ribonuclease Inhibitor"/>
    <property type="match status" value="1"/>
</dbReference>